<sequence length="414" mass="46959">MTRIAIIVSNPCVSDARVIKMALAASNAGHEVHVFGTLSVDTPSFDNQSSIIYHRLEWRPAQLLLEAFPLSLLNRRILRPIGAFIAKRFTPFVKYSLFSRVFAKHVVAVRPDIIHAHDLICLQTAHDAARECGAQVVYDAHELEVHRNPPLPFLQKRWVAHVEAKYGRRAAAVNTVGRKVGEELGAHLGREDINIIYNSPLIRPCSRHIRTEIGIGPETPLFIYVGKVTQGRGVGDMLALLPKLKGVIFATVGPCDEKTRTLLRRQAEKLEVAGRFRIMPPVPFDQVVDYIRGADIGIISVEPVTLSYRYCMPNKLFEMSFANVPIISNELDEIREFLIENGNGEIVDFEDKAALVYCISRMLREKARLCMDEQRMHALSERYSWETQSNRLLDIYSRLTRQPQRMYAETPVHP</sequence>
<reference evidence="2 3" key="1">
    <citation type="submission" date="2019-03" db="EMBL/GenBank/DDBJ databases">
        <title>Genomic Encyclopedia of Type Strains, Phase IV (KMG-IV): sequencing the most valuable type-strain genomes for metagenomic binning, comparative biology and taxonomic classification.</title>
        <authorList>
            <person name="Goeker M."/>
        </authorList>
    </citation>
    <scope>NUCLEOTIDE SEQUENCE [LARGE SCALE GENOMIC DNA]</scope>
    <source>
        <strain evidence="2 3">DSM 25287</strain>
    </source>
</reference>
<dbReference type="CDD" id="cd03801">
    <property type="entry name" value="GT4_PimA-like"/>
    <property type="match status" value="1"/>
</dbReference>
<keyword evidence="2" id="KW-0808">Transferase</keyword>
<proteinExistence type="predicted"/>
<evidence type="ECO:0000259" key="1">
    <source>
        <dbReference type="Pfam" id="PF13439"/>
    </source>
</evidence>
<dbReference type="Gene3D" id="3.40.50.2000">
    <property type="entry name" value="Glycogen Phosphorylase B"/>
    <property type="match status" value="2"/>
</dbReference>
<keyword evidence="3" id="KW-1185">Reference proteome</keyword>
<gene>
    <name evidence="2" type="ORF">EV699_11592</name>
</gene>
<dbReference type="AlphaFoldDB" id="A0A4R2L1J7"/>
<accession>A0A4R2L1J7</accession>
<dbReference type="InterPro" id="IPR028098">
    <property type="entry name" value="Glyco_trans_4-like_N"/>
</dbReference>
<dbReference type="Pfam" id="PF13692">
    <property type="entry name" value="Glyco_trans_1_4"/>
    <property type="match status" value="1"/>
</dbReference>
<comment type="caution">
    <text evidence="2">The sequence shown here is derived from an EMBL/GenBank/DDBJ whole genome shotgun (WGS) entry which is preliminary data.</text>
</comment>
<name>A0A4R2L1J7_9GAMM</name>
<evidence type="ECO:0000313" key="2">
    <source>
        <dbReference type="EMBL" id="TCO80314.1"/>
    </source>
</evidence>
<protein>
    <submittedName>
        <fullName evidence="2">Glycosyltransferase involved in cell wall biosynthesis</fullName>
    </submittedName>
</protein>
<dbReference type="OrthoDB" id="9815351at2"/>
<organism evidence="2 3">
    <name type="scientific">Plasticicumulans lactativorans</name>
    <dbReference type="NCBI Taxonomy" id="1133106"/>
    <lineage>
        <taxon>Bacteria</taxon>
        <taxon>Pseudomonadati</taxon>
        <taxon>Pseudomonadota</taxon>
        <taxon>Gammaproteobacteria</taxon>
        <taxon>Candidatus Competibacteraceae</taxon>
        <taxon>Plasticicumulans</taxon>
    </lineage>
</organism>
<dbReference type="PANTHER" id="PTHR12526">
    <property type="entry name" value="GLYCOSYLTRANSFERASE"/>
    <property type="match status" value="1"/>
</dbReference>
<dbReference type="GO" id="GO:0016757">
    <property type="term" value="F:glycosyltransferase activity"/>
    <property type="evidence" value="ECO:0007669"/>
    <property type="project" value="UniProtKB-ARBA"/>
</dbReference>
<dbReference type="SUPFAM" id="SSF53756">
    <property type="entry name" value="UDP-Glycosyltransferase/glycogen phosphorylase"/>
    <property type="match status" value="1"/>
</dbReference>
<dbReference type="Pfam" id="PF13439">
    <property type="entry name" value="Glyco_transf_4"/>
    <property type="match status" value="1"/>
</dbReference>
<dbReference type="PANTHER" id="PTHR12526:SF600">
    <property type="entry name" value="GLYCOSYL TRANSFERASE GROUP 1"/>
    <property type="match status" value="1"/>
</dbReference>
<dbReference type="RefSeq" id="WP_132543925.1">
    <property type="nucleotide sequence ID" value="NZ_SLWY01000015.1"/>
</dbReference>
<evidence type="ECO:0000313" key="3">
    <source>
        <dbReference type="Proteomes" id="UP000295765"/>
    </source>
</evidence>
<dbReference type="EMBL" id="SLWY01000015">
    <property type="protein sequence ID" value="TCO80314.1"/>
    <property type="molecule type" value="Genomic_DNA"/>
</dbReference>
<feature type="domain" description="Glycosyltransferase subfamily 4-like N-terminal" evidence="1">
    <location>
        <begin position="19"/>
        <end position="198"/>
    </location>
</feature>
<dbReference type="Proteomes" id="UP000295765">
    <property type="component" value="Unassembled WGS sequence"/>
</dbReference>